<organism evidence="3 4">
    <name type="scientific">Candidatus Merdibacter merdavium</name>
    <dbReference type="NCBI Taxonomy" id="2838692"/>
    <lineage>
        <taxon>Bacteria</taxon>
        <taxon>Bacillati</taxon>
        <taxon>Bacillota</taxon>
        <taxon>Erysipelotrichia</taxon>
        <taxon>Erysipelotrichales</taxon>
        <taxon>Erysipelotrichaceae</taxon>
        <taxon>Merdibacter</taxon>
    </lineage>
</organism>
<dbReference type="InterPro" id="IPR023799">
    <property type="entry name" value="RbfA_dom_sf"/>
</dbReference>
<accession>A0A9D2SXD8</accession>
<comment type="caution">
    <text evidence="3">The sequence shown here is derived from an EMBL/GenBank/DDBJ whole genome shotgun (WGS) entry which is preliminary data.</text>
</comment>
<dbReference type="SUPFAM" id="SSF89919">
    <property type="entry name" value="Ribosome-binding factor A, RbfA"/>
    <property type="match status" value="1"/>
</dbReference>
<evidence type="ECO:0000313" key="3">
    <source>
        <dbReference type="EMBL" id="HJC37380.1"/>
    </source>
</evidence>
<dbReference type="Proteomes" id="UP000823896">
    <property type="component" value="Unassembled WGS sequence"/>
</dbReference>
<dbReference type="AlphaFoldDB" id="A0A9D2SXD8"/>
<reference evidence="3" key="2">
    <citation type="submission" date="2021-04" db="EMBL/GenBank/DDBJ databases">
        <authorList>
            <person name="Gilroy R."/>
        </authorList>
    </citation>
    <scope>NUCLEOTIDE SEQUENCE</scope>
    <source>
        <strain evidence="3">CHK187-11901</strain>
    </source>
</reference>
<dbReference type="Pfam" id="PF02033">
    <property type="entry name" value="RBFA"/>
    <property type="match status" value="1"/>
</dbReference>
<name>A0A9D2SXD8_9FIRM</name>
<comment type="subcellular location">
    <subcellularLocation>
        <location evidence="2">Cytoplasm</location>
    </subcellularLocation>
</comment>
<dbReference type="PROSITE" id="PS01319">
    <property type="entry name" value="RBFA"/>
    <property type="match status" value="1"/>
</dbReference>
<protein>
    <recommendedName>
        <fullName evidence="2">Ribosome-binding factor A</fullName>
    </recommendedName>
</protein>
<dbReference type="InterPro" id="IPR000238">
    <property type="entry name" value="RbfA"/>
</dbReference>
<reference evidence="3" key="1">
    <citation type="journal article" date="2021" name="PeerJ">
        <title>Extensive microbial diversity within the chicken gut microbiome revealed by metagenomics and culture.</title>
        <authorList>
            <person name="Gilroy R."/>
            <person name="Ravi A."/>
            <person name="Getino M."/>
            <person name="Pursley I."/>
            <person name="Horton D.L."/>
            <person name="Alikhan N.F."/>
            <person name="Baker D."/>
            <person name="Gharbi K."/>
            <person name="Hall N."/>
            <person name="Watson M."/>
            <person name="Adriaenssens E.M."/>
            <person name="Foster-Nyarko E."/>
            <person name="Jarju S."/>
            <person name="Secka A."/>
            <person name="Antonio M."/>
            <person name="Oren A."/>
            <person name="Chaudhuri R.R."/>
            <person name="La Ragione R."/>
            <person name="Hildebrand F."/>
            <person name="Pallen M.J."/>
        </authorList>
    </citation>
    <scope>NUCLEOTIDE SEQUENCE</scope>
    <source>
        <strain evidence="3">CHK187-11901</strain>
    </source>
</reference>
<keyword evidence="2" id="KW-0963">Cytoplasm</keyword>
<comment type="function">
    <text evidence="2">One of several proteins that assist in the late maturation steps of the functional core of the 30S ribosomal subunit. Associates with free 30S ribosomal subunits (but not with 30S subunits that are part of 70S ribosomes or polysomes). Required for efficient processing of 16S rRNA. May interact with the 5'-terminal helix region of 16S rRNA.</text>
</comment>
<evidence type="ECO:0000256" key="2">
    <source>
        <dbReference type="HAMAP-Rule" id="MF_00003"/>
    </source>
</evidence>
<gene>
    <name evidence="2 3" type="primary">rbfA</name>
    <name evidence="3" type="ORF">H9702_09680</name>
</gene>
<dbReference type="PANTHER" id="PTHR33515">
    <property type="entry name" value="RIBOSOME-BINDING FACTOR A, CHLOROPLASTIC-RELATED"/>
    <property type="match status" value="1"/>
</dbReference>
<dbReference type="GO" id="GO:0030490">
    <property type="term" value="P:maturation of SSU-rRNA"/>
    <property type="evidence" value="ECO:0007669"/>
    <property type="project" value="UniProtKB-UniRule"/>
</dbReference>
<dbReference type="InterPro" id="IPR015946">
    <property type="entry name" value="KH_dom-like_a/b"/>
</dbReference>
<sequence>MKGKSDKIAAIIQREISSIIQMELKDPKIGFITITDVTVTNDLSIAKIYVTFLGKQARIDAGMKALERSKGFIRSQLAGRLTIRKVPELIFLYDESLEKGNQIEKIIKEINQ</sequence>
<dbReference type="InterPro" id="IPR020053">
    <property type="entry name" value="Ribosome-bd_factorA_CS"/>
</dbReference>
<dbReference type="NCBIfam" id="TIGR00082">
    <property type="entry name" value="rbfA"/>
    <property type="match status" value="1"/>
</dbReference>
<dbReference type="PANTHER" id="PTHR33515:SF1">
    <property type="entry name" value="RIBOSOME-BINDING FACTOR A, CHLOROPLASTIC-RELATED"/>
    <property type="match status" value="1"/>
</dbReference>
<keyword evidence="1 2" id="KW-0690">Ribosome biogenesis</keyword>
<comment type="similarity">
    <text evidence="2">Belongs to the RbfA family.</text>
</comment>
<evidence type="ECO:0000313" key="4">
    <source>
        <dbReference type="Proteomes" id="UP000823896"/>
    </source>
</evidence>
<dbReference type="GO" id="GO:0005829">
    <property type="term" value="C:cytosol"/>
    <property type="evidence" value="ECO:0007669"/>
    <property type="project" value="TreeGrafter"/>
</dbReference>
<dbReference type="EMBL" id="DWWM01000057">
    <property type="protein sequence ID" value="HJC37380.1"/>
    <property type="molecule type" value="Genomic_DNA"/>
</dbReference>
<comment type="subunit">
    <text evidence="2">Monomer. Binds 30S ribosomal subunits, but not 50S ribosomal subunits or 70S ribosomes.</text>
</comment>
<proteinExistence type="inferred from homology"/>
<dbReference type="Gene3D" id="3.30.300.20">
    <property type="match status" value="1"/>
</dbReference>
<dbReference type="HAMAP" id="MF_00003">
    <property type="entry name" value="RbfA"/>
    <property type="match status" value="1"/>
</dbReference>
<evidence type="ECO:0000256" key="1">
    <source>
        <dbReference type="ARBA" id="ARBA00022517"/>
    </source>
</evidence>
<dbReference type="GO" id="GO:0043024">
    <property type="term" value="F:ribosomal small subunit binding"/>
    <property type="evidence" value="ECO:0007669"/>
    <property type="project" value="TreeGrafter"/>
</dbReference>